<protein>
    <submittedName>
        <fullName evidence="1">Uncharacterized protein</fullName>
    </submittedName>
</protein>
<name>A0ABY7RSY8_9FLAO</name>
<evidence type="ECO:0000313" key="1">
    <source>
        <dbReference type="EMBL" id="WCO00224.1"/>
    </source>
</evidence>
<organism evidence="1 2">
    <name type="scientific">Psychroserpens ponticola</name>
    <dbReference type="NCBI Taxonomy" id="2932268"/>
    <lineage>
        <taxon>Bacteria</taxon>
        <taxon>Pseudomonadati</taxon>
        <taxon>Bacteroidota</taxon>
        <taxon>Flavobacteriia</taxon>
        <taxon>Flavobacteriales</taxon>
        <taxon>Flavobacteriaceae</taxon>
        <taxon>Psychroserpens</taxon>
    </lineage>
</organism>
<dbReference type="EMBL" id="CP116221">
    <property type="protein sequence ID" value="WCO00224.1"/>
    <property type="molecule type" value="Genomic_DNA"/>
</dbReference>
<reference evidence="1 2" key="1">
    <citation type="submission" date="2023-01" db="EMBL/GenBank/DDBJ databases">
        <title>Psychroserpens ponticola sp. nov., isolated from seawater.</title>
        <authorList>
            <person name="Kristyanto S."/>
            <person name="Jung J."/>
            <person name="Kim J.M."/>
            <person name="Jeon C.O."/>
        </authorList>
    </citation>
    <scope>NUCLEOTIDE SEQUENCE [LARGE SCALE GENOMIC DNA]</scope>
    <source>
        <strain evidence="1 2">MSW6</strain>
    </source>
</reference>
<sequence>MITEIIEKASHWINNQNFEQEMIVLEEGIEKHNHCFLLSWCKKSEKELNWEQKTSWVGIGRILISKDGNTAEFEGSSPGVDWVHHFELKLQNLEDYWSLEIPYSKGNISKLKSILNRSTPELLKMVNNNEKIILTESKAWCDNYTELEEIANNLNNVGIHCELEVKTRKNSC</sequence>
<evidence type="ECO:0000313" key="2">
    <source>
        <dbReference type="Proteomes" id="UP001202717"/>
    </source>
</evidence>
<keyword evidence="2" id="KW-1185">Reference proteome</keyword>
<proteinExistence type="predicted"/>
<gene>
    <name evidence="1" type="ORF">MUN68_009065</name>
</gene>
<accession>A0ABY7RSY8</accession>
<dbReference type="Proteomes" id="UP001202717">
    <property type="component" value="Chromosome"/>
</dbReference>
<dbReference type="RefSeq" id="WP_272792354.1">
    <property type="nucleotide sequence ID" value="NZ_CP116221.1"/>
</dbReference>